<gene>
    <name evidence="2" type="ORF">EV700_2167</name>
</gene>
<reference evidence="2 3" key="1">
    <citation type="submission" date="2019-02" db="EMBL/GenBank/DDBJ databases">
        <title>Genomic Encyclopedia of Type Strains, Phase IV (KMG-IV): sequencing the most valuable type-strain genomes for metagenomic binning, comparative biology and taxonomic classification.</title>
        <authorList>
            <person name="Goeker M."/>
        </authorList>
    </citation>
    <scope>NUCLEOTIDE SEQUENCE [LARGE SCALE GENOMIC DNA]</scope>
    <source>
        <strain evidence="2 3">DSM 105135</strain>
    </source>
</reference>
<dbReference type="InterPro" id="IPR029058">
    <property type="entry name" value="AB_hydrolase_fold"/>
</dbReference>
<proteinExistence type="predicted"/>
<feature type="domain" description="AB hydrolase-1" evidence="1">
    <location>
        <begin position="29"/>
        <end position="278"/>
    </location>
</feature>
<accession>A0A4Q7Z4X7</accession>
<evidence type="ECO:0000313" key="3">
    <source>
        <dbReference type="Proteomes" id="UP000292423"/>
    </source>
</evidence>
<name>A0A4Q7Z4X7_9GAMM</name>
<protein>
    <submittedName>
        <fullName evidence="2">Pimeloyl-ACP methyl ester carboxylesterase</fullName>
    </submittedName>
</protein>
<dbReference type="EMBL" id="SHKX01000012">
    <property type="protein sequence ID" value="RZU45348.1"/>
    <property type="molecule type" value="Genomic_DNA"/>
</dbReference>
<dbReference type="Proteomes" id="UP000292423">
    <property type="component" value="Unassembled WGS sequence"/>
</dbReference>
<dbReference type="InterPro" id="IPR000073">
    <property type="entry name" value="AB_hydrolase_1"/>
</dbReference>
<dbReference type="PANTHER" id="PTHR43329">
    <property type="entry name" value="EPOXIDE HYDROLASE"/>
    <property type="match status" value="1"/>
</dbReference>
<keyword evidence="3" id="KW-1185">Reference proteome</keyword>
<organism evidence="2 3">
    <name type="scientific">Fluviicoccus keumensis</name>
    <dbReference type="NCBI Taxonomy" id="1435465"/>
    <lineage>
        <taxon>Bacteria</taxon>
        <taxon>Pseudomonadati</taxon>
        <taxon>Pseudomonadota</taxon>
        <taxon>Gammaproteobacteria</taxon>
        <taxon>Moraxellales</taxon>
        <taxon>Moraxellaceae</taxon>
        <taxon>Fluviicoccus</taxon>
    </lineage>
</organism>
<evidence type="ECO:0000313" key="2">
    <source>
        <dbReference type="EMBL" id="RZU45348.1"/>
    </source>
</evidence>
<dbReference type="AlphaFoldDB" id="A0A4Q7Z4X7"/>
<sequence length="297" mass="33316">MPSPFDNHFQVRSGKINLSVHTCGNPQNPVLILVHGYPDNHRVWNKVAANLMQDFYVVAYDVRGCGSSDAPRRIGDYALPQLSRDLVAVMDAVSPDRPVHLAAHDWGSIQTWESVTEPALQDRIATYTTLSGPCLDHVGMLMRHLMMNPTPDNLAKLAGQAAHSWYIYLFQLPVIAPTLWKTVLGKKWDELLVKLEGIQSTPEANPTQVRDGVNGINLYRANMLQRITSPRERHSRVPVQLLVAKGDNFVTPQVLERQEIWAPDLTTVEVDGGHWQLLLDHPDNFAEAVRAFIQARS</sequence>
<dbReference type="SUPFAM" id="SSF53474">
    <property type="entry name" value="alpha/beta-Hydrolases"/>
    <property type="match status" value="1"/>
</dbReference>
<dbReference type="Pfam" id="PF00561">
    <property type="entry name" value="Abhydrolase_1"/>
    <property type="match status" value="1"/>
</dbReference>
<dbReference type="Gene3D" id="3.40.50.1820">
    <property type="entry name" value="alpha/beta hydrolase"/>
    <property type="match status" value="1"/>
</dbReference>
<evidence type="ECO:0000259" key="1">
    <source>
        <dbReference type="Pfam" id="PF00561"/>
    </source>
</evidence>
<comment type="caution">
    <text evidence="2">The sequence shown here is derived from an EMBL/GenBank/DDBJ whole genome shotgun (WGS) entry which is preliminary data.</text>
</comment>
<dbReference type="RefSeq" id="WP_165391432.1">
    <property type="nucleotide sequence ID" value="NZ_SHKX01000012.1"/>
</dbReference>